<gene>
    <name evidence="9" type="ORF">V1264_001102</name>
</gene>
<evidence type="ECO:0000256" key="6">
    <source>
        <dbReference type="ARBA" id="ARBA00023212"/>
    </source>
</evidence>
<keyword evidence="3" id="KW-0963">Cytoplasm</keyword>
<keyword evidence="6" id="KW-0206">Cytoskeleton</keyword>
<dbReference type="GO" id="GO:0008017">
    <property type="term" value="F:microtubule binding"/>
    <property type="evidence" value="ECO:0007669"/>
    <property type="project" value="TreeGrafter"/>
</dbReference>
<dbReference type="GO" id="GO:0097431">
    <property type="term" value="C:mitotic spindle pole"/>
    <property type="evidence" value="ECO:0007669"/>
    <property type="project" value="TreeGrafter"/>
</dbReference>
<evidence type="ECO:0000313" key="10">
    <source>
        <dbReference type="Proteomes" id="UP001374579"/>
    </source>
</evidence>
<reference evidence="9 10" key="1">
    <citation type="submission" date="2024-02" db="EMBL/GenBank/DDBJ databases">
        <title>Chromosome-scale genome assembly of the rough periwinkle Littorina saxatilis.</title>
        <authorList>
            <person name="De Jode A."/>
            <person name="Faria R."/>
            <person name="Formenti G."/>
            <person name="Sims Y."/>
            <person name="Smith T.P."/>
            <person name="Tracey A."/>
            <person name="Wood J.M.D."/>
            <person name="Zagrodzka Z.B."/>
            <person name="Johannesson K."/>
            <person name="Butlin R.K."/>
            <person name="Leder E.H."/>
        </authorList>
    </citation>
    <scope>NUCLEOTIDE SEQUENCE [LARGE SCALE GENOMIC DNA]</scope>
    <source>
        <strain evidence="9">Snail1</strain>
        <tissue evidence="9">Muscle</tissue>
    </source>
</reference>
<evidence type="ECO:0000256" key="7">
    <source>
        <dbReference type="ARBA" id="ARBA00039966"/>
    </source>
</evidence>
<dbReference type="Gene3D" id="1.25.40.10">
    <property type="entry name" value="Tetratricopeptide repeat domain"/>
    <property type="match status" value="2"/>
</dbReference>
<dbReference type="PANTHER" id="PTHR16056">
    <property type="entry name" value="REGULATOR OF MICROTUBULE DYNAMICS PROTEIN"/>
    <property type="match status" value="1"/>
</dbReference>
<evidence type="ECO:0000256" key="8">
    <source>
        <dbReference type="ARBA" id="ARBA00041958"/>
    </source>
</evidence>
<proteinExistence type="predicted"/>
<dbReference type="SUPFAM" id="SSF48452">
    <property type="entry name" value="TPR-like"/>
    <property type="match status" value="1"/>
</dbReference>
<keyword evidence="5" id="KW-0802">TPR repeat</keyword>
<evidence type="ECO:0000256" key="4">
    <source>
        <dbReference type="ARBA" id="ARBA00022737"/>
    </source>
</evidence>
<comment type="subcellular location">
    <subcellularLocation>
        <location evidence="1">Cytoplasm</location>
        <location evidence="1">Cytoskeleton</location>
    </subcellularLocation>
</comment>
<sequence>MASRAASFFRALRTNCGSLKSRANVIRQQYVQYVRRPHLLLVVPAAGILRSLTFFKSNEQAEAAEPQQSKEAARITQIITEADSLYDSHNFKEVLAFLREHVDVENDEVLWRLARALSDNSKLTDDKALKKQLLFEAFDVIKRALALNDMNFACHKWYAILMDKTAELEGTKARISNAYVVKDHFMKASELNPKDATTLYTLGVWCFLFADMPWYQRKIASALFASPPTSTYEEALNYFHKAEEMEPNFYSKNLMMLGKAYSRLGNKKLAMLYLTRALEFPINTPDDRDAHKEAEELLTKMGVKRNKEKGYGM</sequence>
<comment type="subunit">
    <text evidence="2">Interacts with microtubules.</text>
</comment>
<dbReference type="Proteomes" id="UP001374579">
    <property type="component" value="Unassembled WGS sequence"/>
</dbReference>
<dbReference type="GO" id="GO:0005739">
    <property type="term" value="C:mitochondrion"/>
    <property type="evidence" value="ECO:0007669"/>
    <property type="project" value="TreeGrafter"/>
</dbReference>
<name>A0AAN9GQH9_9CAEN</name>
<evidence type="ECO:0000256" key="2">
    <source>
        <dbReference type="ARBA" id="ARBA00011375"/>
    </source>
</evidence>
<evidence type="ECO:0000256" key="3">
    <source>
        <dbReference type="ARBA" id="ARBA00022490"/>
    </source>
</evidence>
<accession>A0AAN9GQH9</accession>
<dbReference type="AlphaFoldDB" id="A0AAN9GQH9"/>
<dbReference type="GO" id="GO:0005876">
    <property type="term" value="C:spindle microtubule"/>
    <property type="evidence" value="ECO:0007669"/>
    <property type="project" value="TreeGrafter"/>
</dbReference>
<keyword evidence="10" id="KW-1185">Reference proteome</keyword>
<keyword evidence="4" id="KW-0677">Repeat</keyword>
<evidence type="ECO:0000313" key="9">
    <source>
        <dbReference type="EMBL" id="KAK7115175.1"/>
    </source>
</evidence>
<evidence type="ECO:0000256" key="1">
    <source>
        <dbReference type="ARBA" id="ARBA00004245"/>
    </source>
</evidence>
<protein>
    <recommendedName>
        <fullName evidence="7">Regulator of microtubule dynamics protein 1</fullName>
    </recommendedName>
    <alternativeName>
        <fullName evidence="8">Protein FAM82B</fullName>
    </alternativeName>
</protein>
<evidence type="ECO:0000256" key="5">
    <source>
        <dbReference type="ARBA" id="ARBA00022803"/>
    </source>
</evidence>
<comment type="caution">
    <text evidence="9">The sequence shown here is derived from an EMBL/GenBank/DDBJ whole genome shotgun (WGS) entry which is preliminary data.</text>
</comment>
<dbReference type="InterPro" id="IPR049039">
    <property type="entry name" value="RMD1-3_a_helical_rpt"/>
</dbReference>
<dbReference type="Pfam" id="PF21033">
    <property type="entry name" value="RMD1-3"/>
    <property type="match status" value="1"/>
</dbReference>
<dbReference type="PANTHER" id="PTHR16056:SF16">
    <property type="entry name" value="REGULATOR OF MICROTUBULE DYNAMICS PROTEIN 1"/>
    <property type="match status" value="1"/>
</dbReference>
<dbReference type="EMBL" id="JBAMIC010000001">
    <property type="protein sequence ID" value="KAK7115175.1"/>
    <property type="molecule type" value="Genomic_DNA"/>
</dbReference>
<dbReference type="InterPro" id="IPR011990">
    <property type="entry name" value="TPR-like_helical_dom_sf"/>
</dbReference>
<organism evidence="9 10">
    <name type="scientific">Littorina saxatilis</name>
    <dbReference type="NCBI Taxonomy" id="31220"/>
    <lineage>
        <taxon>Eukaryota</taxon>
        <taxon>Metazoa</taxon>
        <taxon>Spiralia</taxon>
        <taxon>Lophotrochozoa</taxon>
        <taxon>Mollusca</taxon>
        <taxon>Gastropoda</taxon>
        <taxon>Caenogastropoda</taxon>
        <taxon>Littorinimorpha</taxon>
        <taxon>Littorinoidea</taxon>
        <taxon>Littorinidae</taxon>
        <taxon>Littorina</taxon>
    </lineage>
</organism>